<dbReference type="AlphaFoldDB" id="A0A9P5X384"/>
<protein>
    <submittedName>
        <fullName evidence="1">Uncharacterized protein</fullName>
    </submittedName>
</protein>
<keyword evidence="2" id="KW-1185">Reference proteome</keyword>
<evidence type="ECO:0000313" key="2">
    <source>
        <dbReference type="Proteomes" id="UP000807342"/>
    </source>
</evidence>
<name>A0A9P5X384_9AGAR</name>
<reference evidence="1" key="1">
    <citation type="submission" date="2020-11" db="EMBL/GenBank/DDBJ databases">
        <authorList>
            <consortium name="DOE Joint Genome Institute"/>
            <person name="Ahrendt S."/>
            <person name="Riley R."/>
            <person name="Andreopoulos W."/>
            <person name="Labutti K."/>
            <person name="Pangilinan J."/>
            <person name="Ruiz-Duenas F.J."/>
            <person name="Barrasa J.M."/>
            <person name="Sanchez-Garcia M."/>
            <person name="Camarero S."/>
            <person name="Miyauchi S."/>
            <person name="Serrano A."/>
            <person name="Linde D."/>
            <person name="Babiker R."/>
            <person name="Drula E."/>
            <person name="Ayuso-Fernandez I."/>
            <person name="Pacheco R."/>
            <person name="Padilla G."/>
            <person name="Ferreira P."/>
            <person name="Barriuso J."/>
            <person name="Kellner H."/>
            <person name="Castanera R."/>
            <person name="Alfaro M."/>
            <person name="Ramirez L."/>
            <person name="Pisabarro A.G."/>
            <person name="Kuo A."/>
            <person name="Tritt A."/>
            <person name="Lipzen A."/>
            <person name="He G."/>
            <person name="Yan M."/>
            <person name="Ng V."/>
            <person name="Cullen D."/>
            <person name="Martin F."/>
            <person name="Rosso M.-N."/>
            <person name="Henrissat B."/>
            <person name="Hibbett D."/>
            <person name="Martinez A.T."/>
            <person name="Grigoriev I.V."/>
        </authorList>
    </citation>
    <scope>NUCLEOTIDE SEQUENCE</scope>
    <source>
        <strain evidence="1">MF-IS2</strain>
    </source>
</reference>
<sequence>MDSLSVGAGVIRAIFGVLLGGSVLPNPPANPFTYHIAINIFRHISLVKLWNINYLFILVIHSQKKLLSPTDRMRF</sequence>
<dbReference type="EMBL" id="MU151612">
    <property type="protein sequence ID" value="KAF9442542.1"/>
    <property type="molecule type" value="Genomic_DNA"/>
</dbReference>
<evidence type="ECO:0000313" key="1">
    <source>
        <dbReference type="EMBL" id="KAF9442542.1"/>
    </source>
</evidence>
<comment type="caution">
    <text evidence="1">The sequence shown here is derived from an EMBL/GenBank/DDBJ whole genome shotgun (WGS) entry which is preliminary data.</text>
</comment>
<gene>
    <name evidence="1" type="ORF">P691DRAFT_810479</name>
</gene>
<proteinExistence type="predicted"/>
<organism evidence="1 2">
    <name type="scientific">Macrolepiota fuliginosa MF-IS2</name>
    <dbReference type="NCBI Taxonomy" id="1400762"/>
    <lineage>
        <taxon>Eukaryota</taxon>
        <taxon>Fungi</taxon>
        <taxon>Dikarya</taxon>
        <taxon>Basidiomycota</taxon>
        <taxon>Agaricomycotina</taxon>
        <taxon>Agaricomycetes</taxon>
        <taxon>Agaricomycetidae</taxon>
        <taxon>Agaricales</taxon>
        <taxon>Agaricineae</taxon>
        <taxon>Agaricaceae</taxon>
        <taxon>Macrolepiota</taxon>
    </lineage>
</organism>
<dbReference type="Proteomes" id="UP000807342">
    <property type="component" value="Unassembled WGS sequence"/>
</dbReference>
<accession>A0A9P5X384</accession>